<reference evidence="2" key="1">
    <citation type="submission" date="2023-03" db="EMBL/GenBank/DDBJ databases">
        <title>Massive genome expansion in bonnet fungi (Mycena s.s.) driven by repeated elements and novel gene families across ecological guilds.</title>
        <authorList>
            <consortium name="Lawrence Berkeley National Laboratory"/>
            <person name="Harder C.B."/>
            <person name="Miyauchi S."/>
            <person name="Viragh M."/>
            <person name="Kuo A."/>
            <person name="Thoen E."/>
            <person name="Andreopoulos B."/>
            <person name="Lu D."/>
            <person name="Skrede I."/>
            <person name="Drula E."/>
            <person name="Henrissat B."/>
            <person name="Morin E."/>
            <person name="Kohler A."/>
            <person name="Barry K."/>
            <person name="LaButti K."/>
            <person name="Morin E."/>
            <person name="Salamov A."/>
            <person name="Lipzen A."/>
            <person name="Mereny Z."/>
            <person name="Hegedus B."/>
            <person name="Baldrian P."/>
            <person name="Stursova M."/>
            <person name="Weitz H."/>
            <person name="Taylor A."/>
            <person name="Grigoriev I.V."/>
            <person name="Nagy L.G."/>
            <person name="Martin F."/>
            <person name="Kauserud H."/>
        </authorList>
    </citation>
    <scope>NUCLEOTIDE SEQUENCE</scope>
    <source>
        <strain evidence="2">CBHHK200</strain>
    </source>
</reference>
<feature type="transmembrane region" description="Helical" evidence="1">
    <location>
        <begin position="476"/>
        <end position="500"/>
    </location>
</feature>
<protein>
    <submittedName>
        <fullName evidence="2">Uncharacterized protein</fullName>
    </submittedName>
</protein>
<feature type="transmembrane region" description="Helical" evidence="1">
    <location>
        <begin position="512"/>
        <end position="533"/>
    </location>
</feature>
<feature type="transmembrane region" description="Helical" evidence="1">
    <location>
        <begin position="435"/>
        <end position="456"/>
    </location>
</feature>
<keyword evidence="1" id="KW-0812">Transmembrane</keyword>
<feature type="transmembrane region" description="Helical" evidence="1">
    <location>
        <begin position="319"/>
        <end position="340"/>
    </location>
</feature>
<proteinExistence type="predicted"/>
<organism evidence="2 3">
    <name type="scientific">Mycena alexandri</name>
    <dbReference type="NCBI Taxonomy" id="1745969"/>
    <lineage>
        <taxon>Eukaryota</taxon>
        <taxon>Fungi</taxon>
        <taxon>Dikarya</taxon>
        <taxon>Basidiomycota</taxon>
        <taxon>Agaricomycotina</taxon>
        <taxon>Agaricomycetes</taxon>
        <taxon>Agaricomycetidae</taxon>
        <taxon>Agaricales</taxon>
        <taxon>Marasmiineae</taxon>
        <taxon>Mycenaceae</taxon>
        <taxon>Mycena</taxon>
    </lineage>
</organism>
<name>A0AAD6WSP8_9AGAR</name>
<keyword evidence="1" id="KW-1133">Transmembrane helix</keyword>
<feature type="transmembrane region" description="Helical" evidence="1">
    <location>
        <begin position="276"/>
        <end position="298"/>
    </location>
</feature>
<feature type="transmembrane region" description="Helical" evidence="1">
    <location>
        <begin position="405"/>
        <end position="423"/>
    </location>
</feature>
<sequence>MGLCPHATESADESFRRVGLRQELVQEGRSALANLVFIHIISLTLVSVHPELRPIMLTYQHNQFDLNFVKSKSALFFEEGQQLVAEWNDCDSGNVTPLHVLGTALREVKLATKGRVLAVKACGIVSLAALASLHTVLAPFHAVARQKLRNIVDAIASITRTLSTGTMRLATSLRFAGKLLLEIFRNNYRLKNGGDNSKGRNRPNSYDLSILADDHTSAGDASIEVNIYNRGWKMIRLFIRCSALLSGSEPAARLHFRSFLLPPYHPYHTMSSTSLNVILGAVVLTGILGALFFGAASIQTYNYYHTYRSDGIVLKAAVAALWAVDALHIGIYTYTIWYYVVEAFYTAWMPQVMNWFVHSFFYHSVPVQAFIRRRSFKLSIWLSVALVLLLDLFYTFWIFKMSRSNIVPAVVGLIVAAGNVIAVDLRNLEFGDNHSLLGLFCVKATAIAATMFFFLSCSNEGFTQESNTPIRRAVKLVVGSAVIVSRVILPPFMAWSLNLFKSTAPVHSRSSLACVVVYMIVSKVYHTCFLSLLGCRDQASAIHDPSMVAMQISEVGHRRESTVVDGSEAASLKA</sequence>
<dbReference type="Proteomes" id="UP001218188">
    <property type="component" value="Unassembled WGS sequence"/>
</dbReference>
<keyword evidence="1" id="KW-0472">Membrane</keyword>
<keyword evidence="3" id="KW-1185">Reference proteome</keyword>
<dbReference type="EMBL" id="JARJCM010000289">
    <property type="protein sequence ID" value="KAJ7019569.1"/>
    <property type="molecule type" value="Genomic_DNA"/>
</dbReference>
<feature type="transmembrane region" description="Helical" evidence="1">
    <location>
        <begin position="378"/>
        <end position="399"/>
    </location>
</feature>
<accession>A0AAD6WSP8</accession>
<gene>
    <name evidence="2" type="ORF">C8F04DRAFT_1276096</name>
</gene>
<evidence type="ECO:0000313" key="2">
    <source>
        <dbReference type="EMBL" id="KAJ7019569.1"/>
    </source>
</evidence>
<feature type="transmembrane region" description="Helical" evidence="1">
    <location>
        <begin position="117"/>
        <end position="140"/>
    </location>
</feature>
<dbReference type="AlphaFoldDB" id="A0AAD6WSP8"/>
<comment type="caution">
    <text evidence="2">The sequence shown here is derived from an EMBL/GenBank/DDBJ whole genome shotgun (WGS) entry which is preliminary data.</text>
</comment>
<evidence type="ECO:0000313" key="3">
    <source>
        <dbReference type="Proteomes" id="UP001218188"/>
    </source>
</evidence>
<evidence type="ECO:0000256" key="1">
    <source>
        <dbReference type="SAM" id="Phobius"/>
    </source>
</evidence>